<reference evidence="1 2" key="1">
    <citation type="journal article" date="2016" name="Nat. Commun.">
        <title>Thousands of microbial genomes shed light on interconnected biogeochemical processes in an aquifer system.</title>
        <authorList>
            <person name="Anantharaman K."/>
            <person name="Brown C.T."/>
            <person name="Hug L.A."/>
            <person name="Sharon I."/>
            <person name="Castelle C.J."/>
            <person name="Probst A.J."/>
            <person name="Thomas B.C."/>
            <person name="Singh A."/>
            <person name="Wilkins M.J."/>
            <person name="Karaoz U."/>
            <person name="Brodie E.L."/>
            <person name="Williams K.H."/>
            <person name="Hubbard S.S."/>
            <person name="Banfield J.F."/>
        </authorList>
    </citation>
    <scope>NUCLEOTIDE SEQUENCE [LARGE SCALE GENOMIC DNA]</scope>
</reference>
<evidence type="ECO:0000313" key="2">
    <source>
        <dbReference type="Proteomes" id="UP000178425"/>
    </source>
</evidence>
<accession>A0A1F5WRW0</accession>
<dbReference type="AlphaFoldDB" id="A0A1F5WRW0"/>
<evidence type="ECO:0008006" key="3">
    <source>
        <dbReference type="Google" id="ProtNLM"/>
    </source>
</evidence>
<dbReference type="EMBL" id="MFHI01000030">
    <property type="protein sequence ID" value="OGF78317.1"/>
    <property type="molecule type" value="Genomic_DNA"/>
</dbReference>
<name>A0A1F5WRW0_9BACT</name>
<dbReference type="Proteomes" id="UP000178425">
    <property type="component" value="Unassembled WGS sequence"/>
</dbReference>
<gene>
    <name evidence="1" type="ORF">A2W54_04475</name>
</gene>
<sequence length="210" mass="23750">MNTLEKLFGSAARVKLLRLFLLSPDKVFASAETTKVLKISKTAAKKEIRFLLSIGFVKKAVRRDILIVKNRKKTKKIKVAGFMLSQTFPFILALRSLLVTASPISREKMLQFFKSKGKIKLVALGGIFSDDLTGGFPSDDSRLDLVVVGALKRAKVENFIKNLESEIGKELNWTLLSPPEFDHRMGMHDKLLRDLFDYPHEFLINKLALD</sequence>
<protein>
    <recommendedName>
        <fullName evidence="3">HTH arsR-type domain-containing protein</fullName>
    </recommendedName>
</protein>
<comment type="caution">
    <text evidence="1">The sequence shown here is derived from an EMBL/GenBank/DDBJ whole genome shotgun (WGS) entry which is preliminary data.</text>
</comment>
<organism evidence="1 2">
    <name type="scientific">Candidatus Giovannonibacteria bacterium RIFCSPHIGHO2_02_43_13</name>
    <dbReference type="NCBI Taxonomy" id="1798330"/>
    <lineage>
        <taxon>Bacteria</taxon>
        <taxon>Candidatus Giovannoniibacteriota</taxon>
    </lineage>
</organism>
<proteinExistence type="predicted"/>
<evidence type="ECO:0000313" key="1">
    <source>
        <dbReference type="EMBL" id="OGF78317.1"/>
    </source>
</evidence>